<dbReference type="PROSITE" id="PS51032">
    <property type="entry name" value="AP2_ERF"/>
    <property type="match status" value="1"/>
</dbReference>
<dbReference type="InterPro" id="IPR001471">
    <property type="entry name" value="AP2/ERF_dom"/>
</dbReference>
<dbReference type="FunFam" id="3.30.730.10:FF:000001">
    <property type="entry name" value="Ethylene-responsive transcription factor 2"/>
    <property type="match status" value="1"/>
</dbReference>
<feature type="compositionally biased region" description="Pro residues" evidence="6">
    <location>
        <begin position="113"/>
        <end position="122"/>
    </location>
</feature>
<feature type="domain" description="AP2/ERF" evidence="8">
    <location>
        <begin position="133"/>
        <end position="191"/>
    </location>
</feature>
<dbReference type="EMBL" id="CP136893">
    <property type="protein sequence ID" value="WOL06100.1"/>
    <property type="molecule type" value="Genomic_DNA"/>
</dbReference>
<evidence type="ECO:0000256" key="7">
    <source>
        <dbReference type="SAM" id="SignalP"/>
    </source>
</evidence>
<comment type="subcellular location">
    <subcellularLocation>
        <location evidence="1">Nucleus</location>
    </subcellularLocation>
</comment>
<feature type="signal peptide" evidence="7">
    <location>
        <begin position="1"/>
        <end position="23"/>
    </location>
</feature>
<accession>A0AAQ3KCR0</accession>
<feature type="compositionally biased region" description="Low complexity" evidence="6">
    <location>
        <begin position="222"/>
        <end position="236"/>
    </location>
</feature>
<dbReference type="PANTHER" id="PTHR31190:SF287">
    <property type="entry name" value="DEVELOPMENT RELATED ERF PROTEIN"/>
    <property type="match status" value="1"/>
</dbReference>
<dbReference type="InterPro" id="IPR016177">
    <property type="entry name" value="DNA-bd_dom_sf"/>
</dbReference>
<dbReference type="PANTHER" id="PTHR31190">
    <property type="entry name" value="DNA-BINDING DOMAIN"/>
    <property type="match status" value="1"/>
</dbReference>
<dbReference type="GO" id="GO:0009873">
    <property type="term" value="P:ethylene-activated signaling pathway"/>
    <property type="evidence" value="ECO:0007669"/>
    <property type="project" value="InterPro"/>
</dbReference>
<keyword evidence="5" id="KW-0539">Nucleus</keyword>
<protein>
    <submittedName>
        <fullName evidence="9">Ethylene-responsive transcription factor</fullName>
    </submittedName>
</protein>
<sequence>MKHAPSLLLLFFFFPLSLYKALRDPFFSSSTSISALSLSRRSPDTVKHSMQAMCNPAAELALLDSVRRHLLDDTEPPPSSFGIFISGDFWSDVVSLPDDMVVLDQGWTTSAAPAPPAEPAPAPATAEPSRGRNYRGVRRRPWGKFAAEIRDPTKNGARVWLGTFDTAEDAALAYDRAAYRMRGARALLNFPLLIASNVAAHSETSAGETTTSSKRSAPEPDSPSSTSSPRSPTSERSSPKRRKRGVLAPAVAIVSSPPPATDAEHLAHC</sequence>
<dbReference type="InterPro" id="IPR036955">
    <property type="entry name" value="AP2/ERF_dom_sf"/>
</dbReference>
<keyword evidence="10" id="KW-1185">Reference proteome</keyword>
<dbReference type="CDD" id="cd00018">
    <property type="entry name" value="AP2"/>
    <property type="match status" value="1"/>
</dbReference>
<evidence type="ECO:0000259" key="8">
    <source>
        <dbReference type="PROSITE" id="PS51032"/>
    </source>
</evidence>
<organism evidence="9 10">
    <name type="scientific">Canna indica</name>
    <name type="common">Indian-shot</name>
    <dbReference type="NCBI Taxonomy" id="4628"/>
    <lineage>
        <taxon>Eukaryota</taxon>
        <taxon>Viridiplantae</taxon>
        <taxon>Streptophyta</taxon>
        <taxon>Embryophyta</taxon>
        <taxon>Tracheophyta</taxon>
        <taxon>Spermatophyta</taxon>
        <taxon>Magnoliopsida</taxon>
        <taxon>Liliopsida</taxon>
        <taxon>Zingiberales</taxon>
        <taxon>Cannaceae</taxon>
        <taxon>Canna</taxon>
    </lineage>
</organism>
<dbReference type="SMART" id="SM00380">
    <property type="entry name" value="AP2"/>
    <property type="match status" value="1"/>
</dbReference>
<evidence type="ECO:0000256" key="4">
    <source>
        <dbReference type="ARBA" id="ARBA00023163"/>
    </source>
</evidence>
<evidence type="ECO:0000256" key="1">
    <source>
        <dbReference type="ARBA" id="ARBA00004123"/>
    </source>
</evidence>
<dbReference type="Pfam" id="PF00847">
    <property type="entry name" value="AP2"/>
    <property type="match status" value="1"/>
</dbReference>
<evidence type="ECO:0000256" key="6">
    <source>
        <dbReference type="SAM" id="MobiDB-lite"/>
    </source>
</evidence>
<keyword evidence="7" id="KW-0732">Signal</keyword>
<dbReference type="GO" id="GO:0003677">
    <property type="term" value="F:DNA binding"/>
    <property type="evidence" value="ECO:0007669"/>
    <property type="project" value="UniProtKB-KW"/>
</dbReference>
<feature type="chain" id="PRO_5042946766" evidence="7">
    <location>
        <begin position="24"/>
        <end position="269"/>
    </location>
</feature>
<dbReference type="InterPro" id="IPR044808">
    <property type="entry name" value="ERF_plant"/>
</dbReference>
<evidence type="ECO:0000256" key="2">
    <source>
        <dbReference type="ARBA" id="ARBA00023015"/>
    </source>
</evidence>
<feature type="region of interest" description="Disordered" evidence="6">
    <location>
        <begin position="111"/>
        <end position="137"/>
    </location>
</feature>
<evidence type="ECO:0000256" key="3">
    <source>
        <dbReference type="ARBA" id="ARBA00023125"/>
    </source>
</evidence>
<dbReference type="Proteomes" id="UP001327560">
    <property type="component" value="Chromosome 4"/>
</dbReference>
<keyword evidence="3" id="KW-0238">DNA-binding</keyword>
<dbReference type="SUPFAM" id="SSF54171">
    <property type="entry name" value="DNA-binding domain"/>
    <property type="match status" value="1"/>
</dbReference>
<dbReference type="AlphaFoldDB" id="A0AAQ3KCR0"/>
<dbReference type="Gene3D" id="3.30.730.10">
    <property type="entry name" value="AP2/ERF domain"/>
    <property type="match status" value="1"/>
</dbReference>
<dbReference type="GO" id="GO:0003700">
    <property type="term" value="F:DNA-binding transcription factor activity"/>
    <property type="evidence" value="ECO:0007669"/>
    <property type="project" value="InterPro"/>
</dbReference>
<dbReference type="PRINTS" id="PR00367">
    <property type="entry name" value="ETHRSPELEMNT"/>
</dbReference>
<reference evidence="9 10" key="1">
    <citation type="submission" date="2023-10" db="EMBL/GenBank/DDBJ databases">
        <title>Chromosome-scale genome assembly provides insights into flower coloration mechanisms of Canna indica.</title>
        <authorList>
            <person name="Li C."/>
        </authorList>
    </citation>
    <scope>NUCLEOTIDE SEQUENCE [LARGE SCALE GENOMIC DNA]</scope>
    <source>
        <tissue evidence="9">Flower</tissue>
    </source>
</reference>
<keyword evidence="4" id="KW-0804">Transcription</keyword>
<gene>
    <name evidence="9" type="ORF">Cni_G14832</name>
</gene>
<feature type="region of interest" description="Disordered" evidence="6">
    <location>
        <begin position="201"/>
        <end position="269"/>
    </location>
</feature>
<dbReference type="GO" id="GO:0005634">
    <property type="term" value="C:nucleus"/>
    <property type="evidence" value="ECO:0007669"/>
    <property type="project" value="UniProtKB-SubCell"/>
</dbReference>
<proteinExistence type="predicted"/>
<feature type="compositionally biased region" description="Low complexity" evidence="6">
    <location>
        <begin position="201"/>
        <end position="213"/>
    </location>
</feature>
<evidence type="ECO:0000256" key="5">
    <source>
        <dbReference type="ARBA" id="ARBA00023242"/>
    </source>
</evidence>
<keyword evidence="2" id="KW-0805">Transcription regulation</keyword>
<name>A0AAQ3KCR0_9LILI</name>
<evidence type="ECO:0000313" key="9">
    <source>
        <dbReference type="EMBL" id="WOL06100.1"/>
    </source>
</evidence>
<evidence type="ECO:0000313" key="10">
    <source>
        <dbReference type="Proteomes" id="UP001327560"/>
    </source>
</evidence>